<dbReference type="RefSeq" id="WP_376884963.1">
    <property type="nucleotide sequence ID" value="NZ_JBHUHR010000021.1"/>
</dbReference>
<proteinExistence type="predicted"/>
<accession>A0ABW4VIU1</accession>
<evidence type="ECO:0000313" key="2">
    <source>
        <dbReference type="EMBL" id="MFD2034629.1"/>
    </source>
</evidence>
<dbReference type="Proteomes" id="UP001597361">
    <property type="component" value="Unassembled WGS sequence"/>
</dbReference>
<organism evidence="2 3">
    <name type="scientific">Belliella marina</name>
    <dbReference type="NCBI Taxonomy" id="1644146"/>
    <lineage>
        <taxon>Bacteria</taxon>
        <taxon>Pseudomonadati</taxon>
        <taxon>Bacteroidota</taxon>
        <taxon>Cytophagia</taxon>
        <taxon>Cytophagales</taxon>
        <taxon>Cyclobacteriaceae</taxon>
        <taxon>Belliella</taxon>
    </lineage>
</organism>
<dbReference type="EMBL" id="JBHUHR010000021">
    <property type="protein sequence ID" value="MFD2034629.1"/>
    <property type="molecule type" value="Genomic_DNA"/>
</dbReference>
<feature type="chain" id="PRO_5045536850" description="DUF3575 domain-containing protein" evidence="1">
    <location>
        <begin position="24"/>
        <end position="224"/>
    </location>
</feature>
<gene>
    <name evidence="2" type="ORF">ACFSKL_07515</name>
</gene>
<evidence type="ECO:0000313" key="3">
    <source>
        <dbReference type="Proteomes" id="UP001597361"/>
    </source>
</evidence>
<sequence length="224" mass="25995">MKYKLKFIYLLTIILFYQKQAQAQELLDENIKNEHNYAPATGISGSLLGSLIHPGFKVAIERPYKFTQIDKHRKHRTKTIYKERYLSYGLGMYHHINYHANYFSQTEWVARRQKSNGYYTESSLGLGISRTFVDGATFNVSDNGEVNKVFLAGNWFGLVSAGGALGYNANLKNKKNYSLYFKYNFLILFPYNSLVTVRPTIELGFNYNLSGFWEAKPKFKREQK</sequence>
<evidence type="ECO:0008006" key="4">
    <source>
        <dbReference type="Google" id="ProtNLM"/>
    </source>
</evidence>
<reference evidence="3" key="1">
    <citation type="journal article" date="2019" name="Int. J. Syst. Evol. Microbiol.">
        <title>The Global Catalogue of Microorganisms (GCM) 10K type strain sequencing project: providing services to taxonomists for standard genome sequencing and annotation.</title>
        <authorList>
            <consortium name="The Broad Institute Genomics Platform"/>
            <consortium name="The Broad Institute Genome Sequencing Center for Infectious Disease"/>
            <person name="Wu L."/>
            <person name="Ma J."/>
        </authorList>
    </citation>
    <scope>NUCLEOTIDE SEQUENCE [LARGE SCALE GENOMIC DNA]</scope>
    <source>
        <strain evidence="3">CGMCC 1.15180</strain>
    </source>
</reference>
<feature type="signal peptide" evidence="1">
    <location>
        <begin position="1"/>
        <end position="23"/>
    </location>
</feature>
<name>A0ABW4VIU1_9BACT</name>
<protein>
    <recommendedName>
        <fullName evidence="4">DUF3575 domain-containing protein</fullName>
    </recommendedName>
</protein>
<keyword evidence="3" id="KW-1185">Reference proteome</keyword>
<keyword evidence="1" id="KW-0732">Signal</keyword>
<comment type="caution">
    <text evidence="2">The sequence shown here is derived from an EMBL/GenBank/DDBJ whole genome shotgun (WGS) entry which is preliminary data.</text>
</comment>
<evidence type="ECO:0000256" key="1">
    <source>
        <dbReference type="SAM" id="SignalP"/>
    </source>
</evidence>